<name>A0ABS0XQ26_9SPHN</name>
<evidence type="ECO:0000313" key="3">
    <source>
        <dbReference type="Proteomes" id="UP000640426"/>
    </source>
</evidence>
<dbReference type="Proteomes" id="UP000640426">
    <property type="component" value="Unassembled WGS sequence"/>
</dbReference>
<feature type="compositionally biased region" description="Pro residues" evidence="1">
    <location>
        <begin position="92"/>
        <end position="104"/>
    </location>
</feature>
<reference evidence="3" key="1">
    <citation type="submission" date="2020-12" db="EMBL/GenBank/DDBJ databases">
        <title>Hymenobacter sp.</title>
        <authorList>
            <person name="Kim M.K."/>
        </authorList>
    </citation>
    <scope>NUCLEOTIDE SEQUENCE [LARGE SCALE GENOMIC DNA]</scope>
    <source>
        <strain evidence="3">BT553</strain>
    </source>
</reference>
<evidence type="ECO:0000313" key="2">
    <source>
        <dbReference type="EMBL" id="MBJ6122144.1"/>
    </source>
</evidence>
<gene>
    <name evidence="2" type="ORF">JAO74_10110</name>
</gene>
<comment type="caution">
    <text evidence="2">The sequence shown here is derived from an EMBL/GenBank/DDBJ whole genome shotgun (WGS) entry which is preliminary data.</text>
</comment>
<organism evidence="2 3">
    <name type="scientific">Sphingomonas mollis</name>
    <dbReference type="NCBI Taxonomy" id="2795726"/>
    <lineage>
        <taxon>Bacteria</taxon>
        <taxon>Pseudomonadati</taxon>
        <taxon>Pseudomonadota</taxon>
        <taxon>Alphaproteobacteria</taxon>
        <taxon>Sphingomonadales</taxon>
        <taxon>Sphingomonadaceae</taxon>
        <taxon>Sphingomonas</taxon>
    </lineage>
</organism>
<feature type="region of interest" description="Disordered" evidence="1">
    <location>
        <begin position="40"/>
        <end position="110"/>
    </location>
</feature>
<keyword evidence="3" id="KW-1185">Reference proteome</keyword>
<feature type="compositionally biased region" description="Basic and acidic residues" evidence="1">
    <location>
        <begin position="125"/>
        <end position="134"/>
    </location>
</feature>
<evidence type="ECO:0008006" key="4">
    <source>
        <dbReference type="Google" id="ProtNLM"/>
    </source>
</evidence>
<evidence type="ECO:0000256" key="1">
    <source>
        <dbReference type="SAM" id="MobiDB-lite"/>
    </source>
</evidence>
<protein>
    <recommendedName>
        <fullName evidence="4">Protein TonB</fullName>
    </recommendedName>
</protein>
<dbReference type="EMBL" id="JAELXS010000005">
    <property type="protein sequence ID" value="MBJ6122144.1"/>
    <property type="molecule type" value="Genomic_DNA"/>
</dbReference>
<accession>A0ABS0XQ26</accession>
<proteinExistence type="predicted"/>
<sequence>MRSAYYQPSLDRRRLVSLLLTIAAHILIILLLLRLAPAASPPREPESMPVTFGLAPEPGAAPKASPKPAVARAARAAGGAPAAAPSRVAPPTDLPPPPPTPPIELPSMIGGKEMFDGVGAAMATRRADAGRGEGEGEGDDSGKDSGSTYGPGEGPGGQRLYNAEWYTRPPRGVLQSYLPRGAPPKSWGMIACQTIDDYRVDNCRFLGESPLGSGIGRAMREAAWQFRVRPPRIGGKKMVGAWVRIRMDFTDKPED</sequence>
<feature type="compositionally biased region" description="Low complexity" evidence="1">
    <location>
        <begin position="55"/>
        <end position="91"/>
    </location>
</feature>
<feature type="region of interest" description="Disordered" evidence="1">
    <location>
        <begin position="125"/>
        <end position="160"/>
    </location>
</feature>
<dbReference type="RefSeq" id="WP_199037564.1">
    <property type="nucleotide sequence ID" value="NZ_JAELXS010000005.1"/>
</dbReference>